<name>A0ABP1DID4_9APHY</name>
<organism evidence="1 2">
    <name type="scientific">Somion occarium</name>
    <dbReference type="NCBI Taxonomy" id="3059160"/>
    <lineage>
        <taxon>Eukaryota</taxon>
        <taxon>Fungi</taxon>
        <taxon>Dikarya</taxon>
        <taxon>Basidiomycota</taxon>
        <taxon>Agaricomycotina</taxon>
        <taxon>Agaricomycetes</taxon>
        <taxon>Polyporales</taxon>
        <taxon>Cerrenaceae</taxon>
        <taxon>Somion</taxon>
    </lineage>
</organism>
<accession>A0ABP1DID4</accession>
<reference evidence="2" key="1">
    <citation type="submission" date="2024-04" db="EMBL/GenBank/DDBJ databases">
        <authorList>
            <person name="Shaw F."/>
            <person name="Minotto A."/>
        </authorList>
    </citation>
    <scope>NUCLEOTIDE SEQUENCE [LARGE SCALE GENOMIC DNA]</scope>
</reference>
<evidence type="ECO:0000313" key="1">
    <source>
        <dbReference type="EMBL" id="CAL1706927.1"/>
    </source>
</evidence>
<sequence length="186" mass="20969">MATWILLWTKSRANYPVGLRVSPILANGSRSFQRSHFLPSARNKLFVINMFCLCSLHPIGRLSLGSGSDPSSSLDPTLLESYQSSHSGTRILHLVFSSKSQTSSHVLFCIIPDSGLTLEVNLSLTIQVTLFSYHLPSNHRVTNRLVLIPKSLRFFVTLLFRQDNIQIWIVLGFRYSFEVQLKAASF</sequence>
<keyword evidence="2" id="KW-1185">Reference proteome</keyword>
<proteinExistence type="predicted"/>
<evidence type="ECO:0000313" key="2">
    <source>
        <dbReference type="Proteomes" id="UP001497453"/>
    </source>
</evidence>
<gene>
    <name evidence="1" type="ORF">GFSPODELE1_LOCUS6119</name>
</gene>
<dbReference type="EMBL" id="OZ037947">
    <property type="protein sequence ID" value="CAL1706927.1"/>
    <property type="molecule type" value="Genomic_DNA"/>
</dbReference>
<dbReference type="Proteomes" id="UP001497453">
    <property type="component" value="Chromosome 4"/>
</dbReference>
<protein>
    <submittedName>
        <fullName evidence="1">Uncharacterized protein</fullName>
    </submittedName>
</protein>